<gene>
    <name evidence="3" type="ORF">DKC00_29670</name>
    <name evidence="2" type="ORF">DKC11_30450</name>
</gene>
<evidence type="ECO:0000313" key="3">
    <source>
        <dbReference type="EMBL" id="AWL65611.1"/>
    </source>
</evidence>
<evidence type="ECO:0000313" key="4">
    <source>
        <dbReference type="Proteomes" id="UP000245649"/>
    </source>
</evidence>
<dbReference type="EMBL" id="CP029443">
    <property type="protein sequence ID" value="AWL59861.1"/>
    <property type="molecule type" value="Genomic_DNA"/>
</dbReference>
<dbReference type="AlphaFoldDB" id="A0AAI8J0S2"/>
<feature type="transmembrane region" description="Helical" evidence="1">
    <location>
        <begin position="36"/>
        <end position="56"/>
    </location>
</feature>
<evidence type="ECO:0000256" key="1">
    <source>
        <dbReference type="SAM" id="Phobius"/>
    </source>
</evidence>
<organism evidence="3 4">
    <name type="scientific">Klebsiella quasipneumoniae</name>
    <dbReference type="NCBI Taxonomy" id="1463165"/>
    <lineage>
        <taxon>Bacteria</taxon>
        <taxon>Pseudomonadati</taxon>
        <taxon>Pseudomonadota</taxon>
        <taxon>Gammaproteobacteria</taxon>
        <taxon>Enterobacterales</taxon>
        <taxon>Enterobacteriaceae</taxon>
        <taxon>Klebsiella/Raoultella group</taxon>
        <taxon>Klebsiella</taxon>
        <taxon>Klebsiella pneumoniae complex</taxon>
    </lineage>
</organism>
<proteinExistence type="predicted"/>
<accession>A0AAI8J0S2</accession>
<protein>
    <submittedName>
        <fullName evidence="3">Uncharacterized protein</fullName>
    </submittedName>
</protein>
<evidence type="ECO:0000313" key="2">
    <source>
        <dbReference type="EMBL" id="AWL59861.1"/>
    </source>
</evidence>
<dbReference type="EMBL" id="CP029432">
    <property type="protein sequence ID" value="AWL65611.1"/>
    <property type="molecule type" value="Genomic_DNA"/>
</dbReference>
<dbReference type="Proteomes" id="UP000245649">
    <property type="component" value="Chromosome"/>
</dbReference>
<reference evidence="4 5" key="1">
    <citation type="submission" date="2018-05" db="EMBL/GenBank/DDBJ databases">
        <title>Klebsiella quasipneumonaiae provides a window into carbapenemase gene transfer, plasmid rearrangements and nosocomial acquisition from the hospital environment.</title>
        <authorList>
            <person name="Mathers A.J."/>
            <person name="Vegesana K."/>
            <person name="Stoesser N."/>
            <person name="Crook D."/>
            <person name="Vaughan A."/>
            <person name="Barry K."/>
            <person name="Parikh H."/>
            <person name="Sebra R."/>
            <person name="Kotay S."/>
            <person name="Walker A.S."/>
            <person name="Sheppard A.E."/>
        </authorList>
    </citation>
    <scope>NUCLEOTIDE SEQUENCE [LARGE SCALE GENOMIC DNA]</scope>
    <source>
        <strain evidence="2 5">CAV1947</strain>
        <strain evidence="3 4">CAV2018</strain>
    </source>
</reference>
<evidence type="ECO:0000313" key="5">
    <source>
        <dbReference type="Proteomes" id="UP000245760"/>
    </source>
</evidence>
<keyword evidence="1" id="KW-0472">Membrane</keyword>
<sequence>MNYLINRLKEPSTWRGIILVIAGVFGYQMPPGVQETVIAGGVALAGVVGAVMPDSVKKQAG</sequence>
<keyword evidence="1" id="KW-0812">Transmembrane</keyword>
<keyword evidence="5" id="KW-1185">Reference proteome</keyword>
<dbReference type="RefSeq" id="WP_100681807.1">
    <property type="nucleotide sequence ID" value="NZ_CP029432.1"/>
</dbReference>
<name>A0AAI8J0S2_9ENTR</name>
<dbReference type="Proteomes" id="UP000245760">
    <property type="component" value="Chromosome"/>
</dbReference>
<feature type="transmembrane region" description="Helical" evidence="1">
    <location>
        <begin position="12"/>
        <end position="30"/>
    </location>
</feature>
<keyword evidence="1" id="KW-1133">Transmembrane helix</keyword>